<reference evidence="1" key="1">
    <citation type="submission" date="2015-12" db="EMBL/GenBank/DDBJ databases">
        <title>De novo transcriptome assembly of four potential Pierce s Disease insect vectors from Arizona vineyards.</title>
        <authorList>
            <person name="Tassone E.E."/>
        </authorList>
    </citation>
    <scope>NUCLEOTIDE SEQUENCE</scope>
</reference>
<organism evidence="1">
    <name type="scientific">Clastoptera arizonana</name>
    <name type="common">Arizona spittle bug</name>
    <dbReference type="NCBI Taxonomy" id="38151"/>
    <lineage>
        <taxon>Eukaryota</taxon>
        <taxon>Metazoa</taxon>
        <taxon>Ecdysozoa</taxon>
        <taxon>Arthropoda</taxon>
        <taxon>Hexapoda</taxon>
        <taxon>Insecta</taxon>
        <taxon>Pterygota</taxon>
        <taxon>Neoptera</taxon>
        <taxon>Paraneoptera</taxon>
        <taxon>Hemiptera</taxon>
        <taxon>Auchenorrhyncha</taxon>
        <taxon>Cercopoidea</taxon>
        <taxon>Clastopteridae</taxon>
        <taxon>Clastoptera</taxon>
    </lineage>
</organism>
<sequence length="105" mass="12184">AISVNSGAPVWAESFELITYRKTMSSVQRLSAIRVASAYLTVSEEAIDVAASCVPIDILAGERQRQHRRKKEKQRRVLCEEERPESLRLWQERWDSSTKGRWTHR</sequence>
<dbReference type="AlphaFoldDB" id="A0A1B6E108"/>
<gene>
    <name evidence="1" type="ORF">g.44144</name>
</gene>
<name>A0A1B6E108_9HEMI</name>
<evidence type="ECO:0000313" key="1">
    <source>
        <dbReference type="EMBL" id="JAS31594.1"/>
    </source>
</evidence>
<feature type="non-terminal residue" evidence="1">
    <location>
        <position position="105"/>
    </location>
</feature>
<dbReference type="EMBL" id="GEDC01005704">
    <property type="protein sequence ID" value="JAS31594.1"/>
    <property type="molecule type" value="Transcribed_RNA"/>
</dbReference>
<protein>
    <submittedName>
        <fullName evidence="1">Uncharacterized protein</fullName>
    </submittedName>
</protein>
<accession>A0A1B6E108</accession>
<proteinExistence type="predicted"/>
<feature type="non-terminal residue" evidence="1">
    <location>
        <position position="1"/>
    </location>
</feature>